<dbReference type="PANTHER" id="PTHR24567:SF68">
    <property type="entry name" value="DNA-BINDING TRANSCRIPTIONAL DUAL REGULATOR CRP"/>
    <property type="match status" value="1"/>
</dbReference>
<dbReference type="SUPFAM" id="SSF51206">
    <property type="entry name" value="cAMP-binding domain-like"/>
    <property type="match status" value="1"/>
</dbReference>
<dbReference type="EMBL" id="JBAKIA010000005">
    <property type="protein sequence ID" value="MEJ8474242.1"/>
    <property type="molecule type" value="Genomic_DNA"/>
</dbReference>
<dbReference type="InterPro" id="IPR018490">
    <property type="entry name" value="cNMP-bd_dom_sf"/>
</dbReference>
<proteinExistence type="predicted"/>
<dbReference type="RefSeq" id="WP_340273982.1">
    <property type="nucleotide sequence ID" value="NZ_JBAKIA010000005.1"/>
</dbReference>
<evidence type="ECO:0000256" key="3">
    <source>
        <dbReference type="ARBA" id="ARBA00023163"/>
    </source>
</evidence>
<dbReference type="InterPro" id="IPR000595">
    <property type="entry name" value="cNMP-bd_dom"/>
</dbReference>
<dbReference type="PROSITE" id="PS51063">
    <property type="entry name" value="HTH_CRP_2"/>
    <property type="match status" value="1"/>
</dbReference>
<dbReference type="PROSITE" id="PS50042">
    <property type="entry name" value="CNMP_BINDING_3"/>
    <property type="match status" value="1"/>
</dbReference>
<feature type="domain" description="HTH crp-type" evidence="5">
    <location>
        <begin position="162"/>
        <end position="234"/>
    </location>
</feature>
<sequence length="243" mass="27155">MDDPKSMQPDRKGPESIAKEELLSRSIVFRALDEKSRRELASFAHIKHYSAGDVIFNMGAQGQSMMAIAEGTVRVGRVTPTAKEVTLCELTIGDVFGEIALLDGGERSADVKALTNCTLVVLERRSLLDVLQRNPDLSIRLIELLCQRVRKSDERMMEIAFLDLPARLAKALLRLTIAPPGTAEKPLGKLSQSQSEIARMIGNTRENVNRCLRKWQRAGLIDLKDGWLIIRDRPQLELIAEPE</sequence>
<dbReference type="InterPro" id="IPR036390">
    <property type="entry name" value="WH_DNA-bd_sf"/>
</dbReference>
<dbReference type="Pfam" id="PF13545">
    <property type="entry name" value="HTH_Crp_2"/>
    <property type="match status" value="1"/>
</dbReference>
<feature type="domain" description="Cyclic nucleotide-binding" evidence="4">
    <location>
        <begin position="28"/>
        <end position="148"/>
    </location>
</feature>
<keyword evidence="7" id="KW-1185">Reference proteome</keyword>
<gene>
    <name evidence="6" type="ORF">V6575_09070</name>
</gene>
<evidence type="ECO:0000259" key="4">
    <source>
        <dbReference type="PROSITE" id="PS50042"/>
    </source>
</evidence>
<dbReference type="Gene3D" id="1.10.10.10">
    <property type="entry name" value="Winged helix-like DNA-binding domain superfamily/Winged helix DNA-binding domain"/>
    <property type="match status" value="1"/>
</dbReference>
<name>A0ABU8TJC1_9HYPH</name>
<dbReference type="PROSITE" id="PS00889">
    <property type="entry name" value="CNMP_BINDING_2"/>
    <property type="match status" value="1"/>
</dbReference>
<accession>A0ABU8TJC1</accession>
<dbReference type="SUPFAM" id="SSF46785">
    <property type="entry name" value="Winged helix' DNA-binding domain"/>
    <property type="match status" value="1"/>
</dbReference>
<dbReference type="InterPro" id="IPR050397">
    <property type="entry name" value="Env_Response_Regulators"/>
</dbReference>
<dbReference type="CDD" id="cd00038">
    <property type="entry name" value="CAP_ED"/>
    <property type="match status" value="1"/>
</dbReference>
<protein>
    <submittedName>
        <fullName evidence="6">Crp/Fnr family transcriptional regulator</fullName>
    </submittedName>
</protein>
<evidence type="ECO:0000259" key="5">
    <source>
        <dbReference type="PROSITE" id="PS51063"/>
    </source>
</evidence>
<dbReference type="Gene3D" id="2.60.120.10">
    <property type="entry name" value="Jelly Rolls"/>
    <property type="match status" value="1"/>
</dbReference>
<keyword evidence="2" id="KW-0238">DNA-binding</keyword>
<dbReference type="InterPro" id="IPR036388">
    <property type="entry name" value="WH-like_DNA-bd_sf"/>
</dbReference>
<evidence type="ECO:0000256" key="2">
    <source>
        <dbReference type="ARBA" id="ARBA00023125"/>
    </source>
</evidence>
<dbReference type="Pfam" id="PF00027">
    <property type="entry name" value="cNMP_binding"/>
    <property type="match status" value="1"/>
</dbReference>
<dbReference type="PANTHER" id="PTHR24567">
    <property type="entry name" value="CRP FAMILY TRANSCRIPTIONAL REGULATORY PROTEIN"/>
    <property type="match status" value="1"/>
</dbReference>
<organism evidence="6 7">
    <name type="scientific">Roseibium algae</name>
    <dbReference type="NCBI Taxonomy" id="3123038"/>
    <lineage>
        <taxon>Bacteria</taxon>
        <taxon>Pseudomonadati</taxon>
        <taxon>Pseudomonadota</taxon>
        <taxon>Alphaproteobacteria</taxon>
        <taxon>Hyphomicrobiales</taxon>
        <taxon>Stappiaceae</taxon>
        <taxon>Roseibium</taxon>
    </lineage>
</organism>
<dbReference type="Proteomes" id="UP001385499">
    <property type="component" value="Unassembled WGS sequence"/>
</dbReference>
<keyword evidence="1" id="KW-0805">Transcription regulation</keyword>
<dbReference type="InterPro" id="IPR018488">
    <property type="entry name" value="cNMP-bd_CS"/>
</dbReference>
<keyword evidence="3" id="KW-0804">Transcription</keyword>
<dbReference type="InterPro" id="IPR014710">
    <property type="entry name" value="RmlC-like_jellyroll"/>
</dbReference>
<dbReference type="InterPro" id="IPR012318">
    <property type="entry name" value="HTH_CRP"/>
</dbReference>
<evidence type="ECO:0000313" key="7">
    <source>
        <dbReference type="Proteomes" id="UP001385499"/>
    </source>
</evidence>
<reference evidence="6 7" key="1">
    <citation type="submission" date="2024-02" db="EMBL/GenBank/DDBJ databases">
        <title>Roseibium algae sp. nov., isolated from marine alga (Grateloupia sp.), showing potential in myo-inositol conversion.</title>
        <authorList>
            <person name="Wang Y."/>
        </authorList>
    </citation>
    <scope>NUCLEOTIDE SEQUENCE [LARGE SCALE GENOMIC DNA]</scope>
    <source>
        <strain evidence="6 7">H3510</strain>
    </source>
</reference>
<evidence type="ECO:0000256" key="1">
    <source>
        <dbReference type="ARBA" id="ARBA00023015"/>
    </source>
</evidence>
<dbReference type="SMART" id="SM00100">
    <property type="entry name" value="cNMP"/>
    <property type="match status" value="1"/>
</dbReference>
<dbReference type="SMART" id="SM00419">
    <property type="entry name" value="HTH_CRP"/>
    <property type="match status" value="1"/>
</dbReference>
<evidence type="ECO:0000313" key="6">
    <source>
        <dbReference type="EMBL" id="MEJ8474242.1"/>
    </source>
</evidence>
<comment type="caution">
    <text evidence="6">The sequence shown here is derived from an EMBL/GenBank/DDBJ whole genome shotgun (WGS) entry which is preliminary data.</text>
</comment>